<keyword evidence="2" id="KW-0548">Nucleotidyltransferase</keyword>
<evidence type="ECO:0000313" key="6">
    <source>
        <dbReference type="EMBL" id="MBE6511333.1"/>
    </source>
</evidence>
<dbReference type="InterPro" id="IPR000268">
    <property type="entry name" value="RPABC5/Rpb10"/>
</dbReference>
<dbReference type="InterPro" id="IPR023580">
    <property type="entry name" value="RNA_pol_su_RPB10"/>
</dbReference>
<sequence length="98" mass="11392">MIPIRCLSCGKPVSAHFNEYQIRKIGGKQLFEELEDRNLTRQFMDQLTINHDDASKVLSDLGLRGNYSQESSKDILDDLGLTRYCCRRMLISHVETWE</sequence>
<dbReference type="PROSITE" id="PS01112">
    <property type="entry name" value="RNA_POL_N_8KD"/>
    <property type="match status" value="1"/>
</dbReference>
<evidence type="ECO:0000256" key="1">
    <source>
        <dbReference type="ARBA" id="ARBA00022478"/>
    </source>
</evidence>
<accession>A0A8T3VJM6</accession>
<comment type="caution">
    <text evidence="6">The sequence shown here is derived from an EMBL/GenBank/DDBJ whole genome shotgun (WGS) entry which is preliminary data.</text>
</comment>
<dbReference type="Gene3D" id="1.10.10.60">
    <property type="entry name" value="Homeodomain-like"/>
    <property type="match status" value="1"/>
</dbReference>
<dbReference type="PANTHER" id="PTHR23431:SF3">
    <property type="entry name" value="DNA-DIRECTED RNA POLYMERASES I, II, AND III SUBUNIT RPABC5"/>
    <property type="match status" value="1"/>
</dbReference>
<dbReference type="InterPro" id="IPR020789">
    <property type="entry name" value="RNA_pol_suN_Zn-BS"/>
</dbReference>
<keyword evidence="2" id="KW-0808">Transferase</keyword>
<keyword evidence="1" id="KW-0240">DNA-directed RNA polymerase</keyword>
<reference evidence="6" key="1">
    <citation type="submission" date="2019-04" db="EMBL/GenBank/DDBJ databases">
        <title>Evolution of Biomass-Degrading Anaerobic Consortia Revealed by Metagenomics.</title>
        <authorList>
            <person name="Peng X."/>
        </authorList>
    </citation>
    <scope>NUCLEOTIDE SEQUENCE</scope>
    <source>
        <strain evidence="6">SIG13</strain>
    </source>
</reference>
<dbReference type="SUPFAM" id="SSF46924">
    <property type="entry name" value="RNA polymerase subunit RPB10"/>
    <property type="match status" value="1"/>
</dbReference>
<proteinExistence type="predicted"/>
<evidence type="ECO:0000256" key="3">
    <source>
        <dbReference type="ARBA" id="ARBA00022723"/>
    </source>
</evidence>
<dbReference type="AlphaFoldDB" id="A0A8T3VJM6"/>
<dbReference type="EMBL" id="SUTF01000013">
    <property type="protein sequence ID" value="MBE6511333.1"/>
    <property type="molecule type" value="Genomic_DNA"/>
</dbReference>
<dbReference type="GO" id="GO:0003677">
    <property type="term" value="F:DNA binding"/>
    <property type="evidence" value="ECO:0007669"/>
    <property type="project" value="InterPro"/>
</dbReference>
<protein>
    <recommendedName>
        <fullName evidence="8">DNA-directed RNA polymerase subunit N</fullName>
    </recommendedName>
</protein>
<dbReference type="GO" id="GO:0000428">
    <property type="term" value="C:DNA-directed RNA polymerase complex"/>
    <property type="evidence" value="ECO:0007669"/>
    <property type="project" value="UniProtKB-KW"/>
</dbReference>
<organism evidence="6 7">
    <name type="scientific">Methanobrevibacter millerae</name>
    <dbReference type="NCBI Taxonomy" id="230361"/>
    <lineage>
        <taxon>Archaea</taxon>
        <taxon>Methanobacteriati</taxon>
        <taxon>Methanobacteriota</taxon>
        <taxon>Methanomada group</taxon>
        <taxon>Methanobacteria</taxon>
        <taxon>Methanobacteriales</taxon>
        <taxon>Methanobacteriaceae</taxon>
        <taxon>Methanobrevibacter</taxon>
    </lineage>
</organism>
<evidence type="ECO:0000256" key="4">
    <source>
        <dbReference type="ARBA" id="ARBA00022833"/>
    </source>
</evidence>
<keyword evidence="3" id="KW-0479">Metal-binding</keyword>
<dbReference type="GO" id="GO:0008270">
    <property type="term" value="F:zinc ion binding"/>
    <property type="evidence" value="ECO:0007669"/>
    <property type="project" value="InterPro"/>
</dbReference>
<dbReference type="PANTHER" id="PTHR23431">
    <property type="entry name" value="DNA-DIRECTED RNA POLYMERASES I, II, AND III SUBUNIT RPABC5 FAMILY MEMBER"/>
    <property type="match status" value="1"/>
</dbReference>
<gene>
    <name evidence="6" type="ORF">E7Z74_08800</name>
</gene>
<dbReference type="Proteomes" id="UP000713479">
    <property type="component" value="Unassembled WGS sequence"/>
</dbReference>
<dbReference type="GO" id="GO:0006351">
    <property type="term" value="P:DNA-templated transcription"/>
    <property type="evidence" value="ECO:0007669"/>
    <property type="project" value="InterPro"/>
</dbReference>
<evidence type="ECO:0000256" key="5">
    <source>
        <dbReference type="ARBA" id="ARBA00023163"/>
    </source>
</evidence>
<dbReference type="Pfam" id="PF01194">
    <property type="entry name" value="RNA_pol_N"/>
    <property type="match status" value="1"/>
</dbReference>
<dbReference type="GO" id="GO:0003899">
    <property type="term" value="F:DNA-directed RNA polymerase activity"/>
    <property type="evidence" value="ECO:0007669"/>
    <property type="project" value="InterPro"/>
</dbReference>
<keyword evidence="4" id="KW-0862">Zinc</keyword>
<evidence type="ECO:0000313" key="7">
    <source>
        <dbReference type="Proteomes" id="UP000713479"/>
    </source>
</evidence>
<keyword evidence="5" id="KW-0804">Transcription</keyword>
<name>A0A8T3VJM6_9EURY</name>
<evidence type="ECO:0000256" key="2">
    <source>
        <dbReference type="ARBA" id="ARBA00022695"/>
    </source>
</evidence>
<evidence type="ECO:0008006" key="8">
    <source>
        <dbReference type="Google" id="ProtNLM"/>
    </source>
</evidence>